<dbReference type="Gene3D" id="3.30.420.270">
    <property type="match status" value="1"/>
</dbReference>
<comment type="caution">
    <text evidence="10">The sequence shown here is derived from an EMBL/GenBank/DDBJ whole genome shotgun (WGS) entry which is preliminary data.</text>
</comment>
<evidence type="ECO:0000256" key="9">
    <source>
        <dbReference type="SAM" id="Phobius"/>
    </source>
</evidence>
<dbReference type="Pfam" id="PF02472">
    <property type="entry name" value="ExbD"/>
    <property type="match status" value="1"/>
</dbReference>
<evidence type="ECO:0000313" key="10">
    <source>
        <dbReference type="EMBL" id="GLH71795.1"/>
    </source>
</evidence>
<accession>A0ABQ5QCD7</accession>
<evidence type="ECO:0000256" key="3">
    <source>
        <dbReference type="ARBA" id="ARBA00022475"/>
    </source>
</evidence>
<evidence type="ECO:0000256" key="2">
    <source>
        <dbReference type="ARBA" id="ARBA00005811"/>
    </source>
</evidence>
<keyword evidence="11" id="KW-1185">Reference proteome</keyword>
<evidence type="ECO:0000256" key="8">
    <source>
        <dbReference type="SAM" id="MobiDB-lite"/>
    </source>
</evidence>
<keyword evidence="3" id="KW-1003">Cell membrane</keyword>
<comment type="subcellular location">
    <subcellularLocation>
        <location evidence="1">Cell membrane</location>
        <topology evidence="1">Single-pass membrane protein</topology>
    </subcellularLocation>
    <subcellularLocation>
        <location evidence="7">Cell membrane</location>
        <topology evidence="7">Single-pass type II membrane protein</topology>
    </subcellularLocation>
</comment>
<keyword evidence="7" id="KW-0813">Transport</keyword>
<evidence type="ECO:0000256" key="7">
    <source>
        <dbReference type="RuleBase" id="RU003879"/>
    </source>
</evidence>
<feature type="region of interest" description="Disordered" evidence="8">
    <location>
        <begin position="146"/>
        <end position="167"/>
    </location>
</feature>
<evidence type="ECO:0008006" key="12">
    <source>
        <dbReference type="Google" id="ProtNLM"/>
    </source>
</evidence>
<dbReference type="Proteomes" id="UP001165069">
    <property type="component" value="Unassembled WGS sequence"/>
</dbReference>
<keyword evidence="6 9" id="KW-0472">Membrane</keyword>
<evidence type="ECO:0000313" key="11">
    <source>
        <dbReference type="Proteomes" id="UP001165069"/>
    </source>
</evidence>
<keyword evidence="4 7" id="KW-0812">Transmembrane</keyword>
<dbReference type="RefSeq" id="WP_285569360.1">
    <property type="nucleotide sequence ID" value="NZ_BSDE01000001.1"/>
</dbReference>
<evidence type="ECO:0000256" key="1">
    <source>
        <dbReference type="ARBA" id="ARBA00004162"/>
    </source>
</evidence>
<keyword evidence="5 9" id="KW-1133">Transmembrane helix</keyword>
<dbReference type="InterPro" id="IPR003400">
    <property type="entry name" value="ExbD"/>
</dbReference>
<protein>
    <recommendedName>
        <fullName evidence="12">Biopolymer transporter ExbD</fullName>
    </recommendedName>
</protein>
<feature type="transmembrane region" description="Helical" evidence="9">
    <location>
        <begin position="20"/>
        <end position="38"/>
    </location>
</feature>
<keyword evidence="7" id="KW-0653">Protein transport</keyword>
<evidence type="ECO:0000256" key="5">
    <source>
        <dbReference type="ARBA" id="ARBA00022989"/>
    </source>
</evidence>
<comment type="similarity">
    <text evidence="2 7">Belongs to the ExbD/TolR family.</text>
</comment>
<feature type="compositionally biased region" description="Basic and acidic residues" evidence="8">
    <location>
        <begin position="156"/>
        <end position="167"/>
    </location>
</feature>
<sequence length="167" mass="18486">MDAGGGKKGGVKSDINVTPLVDIVLVLLIIFIVITPAVNDAVKLPLSKHAPKVEQQNEGGEKYLTLMLTSKRNDKYEVIGPGPVLIDDKDAKDLRFFIDNDAQRQKLEDFINRNVSAHMDKRVFIKADAQLPFRYINELFQSCRKGGADEASIVTSEDKSEKKEGGN</sequence>
<dbReference type="PANTHER" id="PTHR30558">
    <property type="entry name" value="EXBD MEMBRANE COMPONENT OF PMF-DRIVEN MACROMOLECULE IMPORT SYSTEM"/>
    <property type="match status" value="1"/>
</dbReference>
<proteinExistence type="inferred from homology"/>
<reference evidence="10 11" key="1">
    <citation type="journal article" date="2023" name="Antonie Van Leeuwenhoek">
        <title>Mesoterricola silvestris gen. nov., sp. nov., Mesoterricola sediminis sp. nov., Geothrix oryzae sp. nov., Geothrix edaphica sp. nov., Geothrix rubra sp. nov., and Geothrix limicola sp. nov., six novel members of Acidobacteriota isolated from soils.</title>
        <authorList>
            <person name="Itoh H."/>
            <person name="Sugisawa Y."/>
            <person name="Mise K."/>
            <person name="Xu Z."/>
            <person name="Kuniyasu M."/>
            <person name="Ushijima N."/>
            <person name="Kawano K."/>
            <person name="Kobayashi E."/>
            <person name="Shiratori Y."/>
            <person name="Masuda Y."/>
            <person name="Senoo K."/>
        </authorList>
    </citation>
    <scope>NUCLEOTIDE SEQUENCE [LARGE SCALE GENOMIC DNA]</scope>
    <source>
        <strain evidence="10 11">Red804</strain>
    </source>
</reference>
<gene>
    <name evidence="10" type="ORF">GETHLI_02970</name>
</gene>
<evidence type="ECO:0000256" key="6">
    <source>
        <dbReference type="ARBA" id="ARBA00023136"/>
    </source>
</evidence>
<name>A0ABQ5QCD7_9BACT</name>
<evidence type="ECO:0000256" key="4">
    <source>
        <dbReference type="ARBA" id="ARBA00022692"/>
    </source>
</evidence>
<organism evidence="10 11">
    <name type="scientific">Geothrix limicola</name>
    <dbReference type="NCBI Taxonomy" id="2927978"/>
    <lineage>
        <taxon>Bacteria</taxon>
        <taxon>Pseudomonadati</taxon>
        <taxon>Acidobacteriota</taxon>
        <taxon>Holophagae</taxon>
        <taxon>Holophagales</taxon>
        <taxon>Holophagaceae</taxon>
        <taxon>Geothrix</taxon>
    </lineage>
</organism>
<dbReference type="EMBL" id="BSDE01000001">
    <property type="protein sequence ID" value="GLH71795.1"/>
    <property type="molecule type" value="Genomic_DNA"/>
</dbReference>